<evidence type="ECO:0000256" key="9">
    <source>
        <dbReference type="SAM" id="SignalP"/>
    </source>
</evidence>
<dbReference type="RefSeq" id="XP_017774921.1">
    <property type="nucleotide sequence ID" value="XM_017919432.1"/>
</dbReference>
<comment type="similarity">
    <text evidence="2 8">Belongs to the cytochrome P450 family.</text>
</comment>
<keyword evidence="6 8" id="KW-0408">Iron</keyword>
<dbReference type="PRINTS" id="PR00385">
    <property type="entry name" value="P450"/>
</dbReference>
<evidence type="ECO:0000256" key="1">
    <source>
        <dbReference type="ARBA" id="ARBA00001971"/>
    </source>
</evidence>
<evidence type="ECO:0000256" key="2">
    <source>
        <dbReference type="ARBA" id="ARBA00010617"/>
    </source>
</evidence>
<dbReference type="Pfam" id="PF00067">
    <property type="entry name" value="p450"/>
    <property type="match status" value="1"/>
</dbReference>
<dbReference type="PROSITE" id="PS00086">
    <property type="entry name" value="CYTOCHROME_P450"/>
    <property type="match status" value="1"/>
</dbReference>
<dbReference type="InterPro" id="IPR001128">
    <property type="entry name" value="Cyt_P450"/>
</dbReference>
<organism evidence="10 11">
    <name type="scientific">Nicrophorus vespilloides</name>
    <name type="common">Boreal carrion beetle</name>
    <dbReference type="NCBI Taxonomy" id="110193"/>
    <lineage>
        <taxon>Eukaryota</taxon>
        <taxon>Metazoa</taxon>
        <taxon>Ecdysozoa</taxon>
        <taxon>Arthropoda</taxon>
        <taxon>Hexapoda</taxon>
        <taxon>Insecta</taxon>
        <taxon>Pterygota</taxon>
        <taxon>Neoptera</taxon>
        <taxon>Endopterygota</taxon>
        <taxon>Coleoptera</taxon>
        <taxon>Polyphaga</taxon>
        <taxon>Staphyliniformia</taxon>
        <taxon>Silphidae</taxon>
        <taxon>Nicrophorinae</taxon>
        <taxon>Nicrophorus</taxon>
    </lineage>
</organism>
<evidence type="ECO:0000256" key="8">
    <source>
        <dbReference type="RuleBase" id="RU000461"/>
    </source>
</evidence>
<evidence type="ECO:0000256" key="4">
    <source>
        <dbReference type="ARBA" id="ARBA00022723"/>
    </source>
</evidence>
<evidence type="ECO:0000256" key="7">
    <source>
        <dbReference type="ARBA" id="ARBA00023033"/>
    </source>
</evidence>
<comment type="cofactor">
    <cofactor evidence="1">
        <name>heme</name>
        <dbReference type="ChEBI" id="CHEBI:30413"/>
    </cofactor>
</comment>
<dbReference type="CDD" id="cd20651">
    <property type="entry name" value="CYP15A1-like"/>
    <property type="match status" value="1"/>
</dbReference>
<evidence type="ECO:0000313" key="10">
    <source>
        <dbReference type="Proteomes" id="UP000695000"/>
    </source>
</evidence>
<keyword evidence="4 8" id="KW-0479">Metal-binding</keyword>
<name>A0ABM1MK21_NICVS</name>
<keyword evidence="10" id="KW-1185">Reference proteome</keyword>
<protein>
    <submittedName>
        <fullName evidence="11">Methyl farnesoate epoxidase-like</fullName>
    </submittedName>
</protein>
<evidence type="ECO:0000313" key="11">
    <source>
        <dbReference type="RefSeq" id="XP_017774921.1"/>
    </source>
</evidence>
<dbReference type="PANTHER" id="PTHR24300:SF376">
    <property type="entry name" value="CYTOCHROME P450 15A1"/>
    <property type="match status" value="1"/>
</dbReference>
<dbReference type="InterPro" id="IPR036396">
    <property type="entry name" value="Cyt_P450_sf"/>
</dbReference>
<keyword evidence="9" id="KW-0732">Signal</keyword>
<proteinExistence type="inferred from homology"/>
<keyword evidence="3 8" id="KW-0349">Heme</keyword>
<accession>A0ABM1MK21</accession>
<reference evidence="11" key="1">
    <citation type="submission" date="2025-08" db="UniProtKB">
        <authorList>
            <consortium name="RefSeq"/>
        </authorList>
    </citation>
    <scope>IDENTIFICATION</scope>
    <source>
        <tissue evidence="11">Whole Larva</tissue>
    </source>
</reference>
<evidence type="ECO:0000256" key="3">
    <source>
        <dbReference type="ARBA" id="ARBA00022617"/>
    </source>
</evidence>
<dbReference type="InterPro" id="IPR017972">
    <property type="entry name" value="Cyt_P450_CS"/>
</dbReference>
<dbReference type="SUPFAM" id="SSF48264">
    <property type="entry name" value="Cytochrome P450"/>
    <property type="match status" value="1"/>
</dbReference>
<dbReference type="GeneID" id="108561482"/>
<dbReference type="PRINTS" id="PR00463">
    <property type="entry name" value="EP450I"/>
</dbReference>
<dbReference type="InterPro" id="IPR002401">
    <property type="entry name" value="Cyt_P450_E_grp-I"/>
</dbReference>
<gene>
    <name evidence="11" type="primary">LOC108561482</name>
</gene>
<dbReference type="Gene3D" id="1.10.630.10">
    <property type="entry name" value="Cytochrome P450"/>
    <property type="match status" value="1"/>
</dbReference>
<dbReference type="Proteomes" id="UP000695000">
    <property type="component" value="Unplaced"/>
</dbReference>
<keyword evidence="7 8" id="KW-0503">Monooxygenase</keyword>
<feature type="signal peptide" evidence="9">
    <location>
        <begin position="1"/>
        <end position="15"/>
    </location>
</feature>
<sequence length="494" mass="56949">MIIFILIILCLVILAIYNDTKKPKNFPNGPSWLPVIGNLNIYKKLLGSLGFHHLVWCELSKKYGNVVGLKLGRNIVVCVLGPDAIKEVMTREEFDGRPDGYLFRLRTFGKRLGIVFSDGELWQKQRKFSVNHLRHFGFGKKDMDMKIEVETKDLIDVFRKQCDKPIEMQTAFDISVLNVLWSMMAGNRFSLDDIRLQTLVNCIHHTFTLLDISGGILNQMPVLRHFAPDKTGFNDVVYGIEKLMVFLREVVDEHKSTLCSSHSRDLIDSFITKMDQPQKHESFTDEQLLSLCLDLLMAGSETTSNTLAFAILYMVKYPEIQKRVQDEIHEAVGVNRWPVYEDRIRMPYTEAVLMEVQRIANVPPLGIAHRAIRDTHLQGRHIPKDTIILPCLYSIHMDKDFWKDPETFRPERFIGEEGKIVIPEKYFAPFGYGKRRCLGEALAKSNLFSFFSAILYNFDIQKDPEHPEIDMIGRDGVTIAPKPYRVVLHPRADY</sequence>
<dbReference type="InterPro" id="IPR050182">
    <property type="entry name" value="Cytochrome_P450_fam2"/>
</dbReference>
<feature type="chain" id="PRO_5046766171" evidence="9">
    <location>
        <begin position="16"/>
        <end position="494"/>
    </location>
</feature>
<evidence type="ECO:0000256" key="6">
    <source>
        <dbReference type="ARBA" id="ARBA00023004"/>
    </source>
</evidence>
<dbReference type="PANTHER" id="PTHR24300">
    <property type="entry name" value="CYTOCHROME P450 508A4-RELATED"/>
    <property type="match status" value="1"/>
</dbReference>
<evidence type="ECO:0000256" key="5">
    <source>
        <dbReference type="ARBA" id="ARBA00023002"/>
    </source>
</evidence>
<keyword evidence="5 8" id="KW-0560">Oxidoreductase</keyword>